<accession>A0ABQ6MHM1</accession>
<organism evidence="2 3">
    <name type="scientific">Tetraparma gracilis</name>
    <dbReference type="NCBI Taxonomy" id="2962635"/>
    <lineage>
        <taxon>Eukaryota</taxon>
        <taxon>Sar</taxon>
        <taxon>Stramenopiles</taxon>
        <taxon>Ochrophyta</taxon>
        <taxon>Bolidophyceae</taxon>
        <taxon>Parmales</taxon>
        <taxon>Triparmaceae</taxon>
        <taxon>Tetraparma</taxon>
    </lineage>
</organism>
<comment type="caution">
    <text evidence="2">The sequence shown here is derived from an EMBL/GenBank/DDBJ whole genome shotgun (WGS) entry which is preliminary data.</text>
</comment>
<feature type="region of interest" description="Disordered" evidence="1">
    <location>
        <begin position="65"/>
        <end position="87"/>
    </location>
</feature>
<keyword evidence="3" id="KW-1185">Reference proteome</keyword>
<sequence length="87" mass="10137">MMTIENVGKMLCATEDYKAARLQKLCVKFIMENMKEVMQGDFVQEMQRYPHLVMPIFRELSSLIPEPPAKKRRQDDVGEGVENMVDE</sequence>
<evidence type="ECO:0000256" key="1">
    <source>
        <dbReference type="SAM" id="MobiDB-lite"/>
    </source>
</evidence>
<evidence type="ECO:0000313" key="3">
    <source>
        <dbReference type="Proteomes" id="UP001165060"/>
    </source>
</evidence>
<protein>
    <submittedName>
        <fullName evidence="2">Uncharacterized protein</fullName>
    </submittedName>
</protein>
<evidence type="ECO:0000313" key="2">
    <source>
        <dbReference type="EMBL" id="GMI26499.1"/>
    </source>
</evidence>
<dbReference type="EMBL" id="BRYB01004153">
    <property type="protein sequence ID" value="GMI26499.1"/>
    <property type="molecule type" value="Genomic_DNA"/>
</dbReference>
<name>A0ABQ6MHM1_9STRA</name>
<gene>
    <name evidence="2" type="ORF">TeGR_g2213</name>
</gene>
<dbReference type="Gene3D" id="1.25.40.420">
    <property type="match status" value="1"/>
</dbReference>
<reference evidence="2 3" key="1">
    <citation type="journal article" date="2023" name="Commun. Biol.">
        <title>Genome analysis of Parmales, the sister group of diatoms, reveals the evolutionary specialization of diatoms from phago-mixotrophs to photoautotrophs.</title>
        <authorList>
            <person name="Ban H."/>
            <person name="Sato S."/>
            <person name="Yoshikawa S."/>
            <person name="Yamada K."/>
            <person name="Nakamura Y."/>
            <person name="Ichinomiya M."/>
            <person name="Sato N."/>
            <person name="Blanc-Mathieu R."/>
            <person name="Endo H."/>
            <person name="Kuwata A."/>
            <person name="Ogata H."/>
        </authorList>
    </citation>
    <scope>NUCLEOTIDE SEQUENCE [LARGE SCALE GENOMIC DNA]</scope>
</reference>
<proteinExistence type="predicted"/>
<dbReference type="Proteomes" id="UP001165060">
    <property type="component" value="Unassembled WGS sequence"/>
</dbReference>